<proteinExistence type="predicted"/>
<evidence type="ECO:0000313" key="3">
    <source>
        <dbReference type="Proteomes" id="UP001199044"/>
    </source>
</evidence>
<evidence type="ECO:0000259" key="1">
    <source>
        <dbReference type="PROSITE" id="PS50234"/>
    </source>
</evidence>
<accession>A0ABS7YHK2</accession>
<gene>
    <name evidence="2" type="ORF">LDJ79_03460</name>
</gene>
<sequence>MMKHTRFQKQQGHAALLFVLFIPMLFGVFVLGLDGARALQNKARLDEATEVMALAMSGQNTSSSATRNQIVNDYVSYFFPKATIEYLDTKVIPCDANPKCDLSALATQQFFEYDIQLTISEPTWFPSSGISNGFGESMNIASASAVRKYNSKSVDVILISDFSGSMAESVSDDRDPKYVELKDIISTVSSSLAEYNQNTGTNSQISFVGFDGFVFPGTGYTTQSCNAFYCRNYHYYYAYSYLICSHDRESNGTVYPKNSGWCYSQSQYVDPYATISNVFDESAYAATGVTSNLHFYTLGLTNDFSTFVNRVNQFGPSGTTAFYAGLIRGAQVAAEGDNSRRLFIILSDGMNSYEQITDSLVSNGLCSAITDELNTRQTSEGETVKSRMFAIGFGYTISNYPQMKNCVGEQNVYDATDKDSIKNKILELVADEMGRLEPSDLAPSN</sequence>
<dbReference type="PROSITE" id="PS50234">
    <property type="entry name" value="VWFA"/>
    <property type="match status" value="1"/>
</dbReference>
<protein>
    <recommendedName>
        <fullName evidence="1">VWFA domain-containing protein</fullName>
    </recommendedName>
</protein>
<evidence type="ECO:0000313" key="2">
    <source>
        <dbReference type="EMBL" id="MCA2015153.1"/>
    </source>
</evidence>
<name>A0ABS7YHK2_9VIBR</name>
<reference evidence="3" key="1">
    <citation type="submission" date="2023-07" db="EMBL/GenBank/DDBJ databases">
        <title>Molecular identification of indigenous halophilic bacteria isolated from red sea cost, biodegradation of synthetic dyes and assessment of degraded metabolite toxicity.</title>
        <authorList>
            <person name="Chaieb K."/>
            <person name="Altayb H.N."/>
        </authorList>
    </citation>
    <scope>NUCLEOTIDE SEQUENCE [LARGE SCALE GENOMIC DNA]</scope>
    <source>
        <strain evidence="3">K20</strain>
    </source>
</reference>
<keyword evidence="3" id="KW-1185">Reference proteome</keyword>
<organism evidence="2 3">
    <name type="scientific">Vibrio tritonius</name>
    <dbReference type="NCBI Taxonomy" id="1435069"/>
    <lineage>
        <taxon>Bacteria</taxon>
        <taxon>Pseudomonadati</taxon>
        <taxon>Pseudomonadota</taxon>
        <taxon>Gammaproteobacteria</taxon>
        <taxon>Vibrionales</taxon>
        <taxon>Vibrionaceae</taxon>
        <taxon>Vibrio</taxon>
    </lineage>
</organism>
<dbReference type="InterPro" id="IPR002035">
    <property type="entry name" value="VWF_A"/>
</dbReference>
<dbReference type="RefSeq" id="WP_225249616.1">
    <property type="nucleotide sequence ID" value="NZ_JAIWIU010000016.1"/>
</dbReference>
<dbReference type="Proteomes" id="UP001199044">
    <property type="component" value="Unassembled WGS sequence"/>
</dbReference>
<dbReference type="Gene3D" id="3.40.50.410">
    <property type="entry name" value="von Willebrand factor, type A domain"/>
    <property type="match status" value="1"/>
</dbReference>
<dbReference type="EMBL" id="JAIWIU010000016">
    <property type="protein sequence ID" value="MCA2015153.1"/>
    <property type="molecule type" value="Genomic_DNA"/>
</dbReference>
<comment type="caution">
    <text evidence="2">The sequence shown here is derived from an EMBL/GenBank/DDBJ whole genome shotgun (WGS) entry which is preliminary data.</text>
</comment>
<dbReference type="InterPro" id="IPR036465">
    <property type="entry name" value="vWFA_dom_sf"/>
</dbReference>
<feature type="domain" description="VWFA" evidence="1">
    <location>
        <begin position="155"/>
        <end position="429"/>
    </location>
</feature>
<dbReference type="SUPFAM" id="SSF53300">
    <property type="entry name" value="vWA-like"/>
    <property type="match status" value="1"/>
</dbReference>